<dbReference type="AlphaFoldDB" id="A0A109W5M2"/>
<sequence>MINVFLRRVSDYPQAAQSLPDLLDRILPSPADLNILIKPNFVALRNAELSCTHPAVIAAAAQHLRDRGARVTVGDSPAFGTAEAIASRIELTPVLKELGVRLITLSRPRRITTHPGLYISADALEADLILNLPKLKAHSQMRLTGAVKNLFGCVTGVRKAWLHALHGDKGHAFTGLICDLPRILPPVVNIMDGVEAMHVTGPIAGRKFFLGMIGASTDVSALDTAAGMILRVLPEEIPVWAQCLRMEFSGARPENLRFPLLSPEDFDAKGFILPGTLKPESFRPDVLVKSLLRRLWLSMRRN</sequence>
<evidence type="ECO:0000259" key="1">
    <source>
        <dbReference type="Pfam" id="PF04015"/>
    </source>
</evidence>
<protein>
    <recommendedName>
        <fullName evidence="1">DUF362 domain-containing protein</fullName>
    </recommendedName>
</protein>
<dbReference type="Proteomes" id="UP000063964">
    <property type="component" value="Chromosome"/>
</dbReference>
<organism evidence="2 3">
    <name type="scientific">Desulfomicrobium orale DSM 12838</name>
    <dbReference type="NCBI Taxonomy" id="888061"/>
    <lineage>
        <taxon>Bacteria</taxon>
        <taxon>Pseudomonadati</taxon>
        <taxon>Thermodesulfobacteriota</taxon>
        <taxon>Desulfovibrionia</taxon>
        <taxon>Desulfovibrionales</taxon>
        <taxon>Desulfomicrobiaceae</taxon>
        <taxon>Desulfomicrobium</taxon>
    </lineage>
</organism>
<dbReference type="RefSeq" id="WP_066603648.1">
    <property type="nucleotide sequence ID" value="NZ_CP014230.1"/>
</dbReference>
<feature type="domain" description="DUF362" evidence="1">
    <location>
        <begin position="35"/>
        <end position="226"/>
    </location>
</feature>
<dbReference type="Pfam" id="PF04015">
    <property type="entry name" value="DUF362"/>
    <property type="match status" value="1"/>
</dbReference>
<proteinExistence type="predicted"/>
<evidence type="ECO:0000313" key="2">
    <source>
        <dbReference type="EMBL" id="AMD92361.1"/>
    </source>
</evidence>
<dbReference type="OrthoDB" id="9807879at2"/>
<gene>
    <name evidence="2" type="ORF">AXF15_04045</name>
</gene>
<dbReference type="KEGG" id="doa:AXF15_04045"/>
<dbReference type="STRING" id="888061.AXF15_04045"/>
<reference evidence="3" key="1">
    <citation type="submission" date="2016-02" db="EMBL/GenBank/DDBJ databases">
        <authorList>
            <person name="Holder M.E."/>
            <person name="Ajami N.J."/>
            <person name="Petrosino J.F."/>
        </authorList>
    </citation>
    <scope>NUCLEOTIDE SEQUENCE [LARGE SCALE GENOMIC DNA]</scope>
    <source>
        <strain evidence="3">DSM 12838</strain>
    </source>
</reference>
<dbReference type="InterPro" id="IPR007160">
    <property type="entry name" value="DUF362"/>
</dbReference>
<evidence type="ECO:0000313" key="3">
    <source>
        <dbReference type="Proteomes" id="UP000063964"/>
    </source>
</evidence>
<dbReference type="EMBL" id="CP014230">
    <property type="protein sequence ID" value="AMD92361.1"/>
    <property type="molecule type" value="Genomic_DNA"/>
</dbReference>
<keyword evidence="3" id="KW-1185">Reference proteome</keyword>
<accession>A0A109W5M2</accession>
<name>A0A109W5M2_9BACT</name>